<dbReference type="EMBL" id="FTOP01000002">
    <property type="protein sequence ID" value="SIS65447.1"/>
    <property type="molecule type" value="Genomic_DNA"/>
</dbReference>
<proteinExistence type="predicted"/>
<sequence>MLDDYKYSGFLEFSFKSLIDIWLGGILAKVGGGAKHSKISMKDLKIRSLKLLKI</sequence>
<name>A0A1N7KV80_9BACT</name>
<accession>A0A1N7KV80</accession>
<organism evidence="1 2">
    <name type="scientific">Belliella pelovolcani</name>
    <dbReference type="NCBI Taxonomy" id="529505"/>
    <lineage>
        <taxon>Bacteria</taxon>
        <taxon>Pseudomonadati</taxon>
        <taxon>Bacteroidota</taxon>
        <taxon>Cytophagia</taxon>
        <taxon>Cytophagales</taxon>
        <taxon>Cyclobacteriaceae</taxon>
        <taxon>Belliella</taxon>
    </lineage>
</organism>
<dbReference type="Proteomes" id="UP000186026">
    <property type="component" value="Unassembled WGS sequence"/>
</dbReference>
<evidence type="ECO:0000313" key="2">
    <source>
        <dbReference type="Proteomes" id="UP000186026"/>
    </source>
</evidence>
<keyword evidence="2" id="KW-1185">Reference proteome</keyword>
<evidence type="ECO:0000313" key="1">
    <source>
        <dbReference type="EMBL" id="SIS65447.1"/>
    </source>
</evidence>
<dbReference type="AlphaFoldDB" id="A0A1N7KV80"/>
<gene>
    <name evidence="1" type="ORF">SAMN05421761_102368</name>
</gene>
<reference evidence="2" key="1">
    <citation type="submission" date="2017-01" db="EMBL/GenBank/DDBJ databases">
        <authorList>
            <person name="Varghese N."/>
            <person name="Submissions S."/>
        </authorList>
    </citation>
    <scope>NUCLEOTIDE SEQUENCE [LARGE SCALE GENOMIC DNA]</scope>
    <source>
        <strain evidence="2">DSM 46698</strain>
    </source>
</reference>
<protein>
    <submittedName>
        <fullName evidence="1">Uncharacterized protein</fullName>
    </submittedName>
</protein>